<evidence type="ECO:0000256" key="1">
    <source>
        <dbReference type="SAM" id="SignalP"/>
    </source>
</evidence>
<evidence type="ECO:0000313" key="2">
    <source>
        <dbReference type="EMBL" id="EIE25708.1"/>
    </source>
</evidence>
<sequence length="298" mass="31295">MLRLMSLSITLFAILGLGGVANASLFNFTEASGWRQGWGPTPSVQASRNLQLLLQNQNSSNLLGAILLNSVSNNQSYAVAEAVRFALLPDSSGGPKDTSRTPGYDTLAANIGAATAYAMHYAAQQEFGGLPGSPQPPSTGGTILQSDHDASILVKPNASDIFFAVAAGAVGAVSSSCDGNWRCHTSDCNTPLAVMNKRVYICCGVVAPLMRGVDRRASVIPLVSQLALLGESTLLGDALSPAAMAEDLYNLAFLERCLWFPYDARIKQAPANCNANSSANYMGKVVRIDINSHTPGAN</sequence>
<reference evidence="2 3" key="1">
    <citation type="journal article" date="2012" name="Genome Biol.">
        <title>The genome of the polar eukaryotic microalga coccomyxa subellipsoidea reveals traits of cold adaptation.</title>
        <authorList>
            <person name="Blanc G."/>
            <person name="Agarkova I."/>
            <person name="Grimwood J."/>
            <person name="Kuo A."/>
            <person name="Brueggeman A."/>
            <person name="Dunigan D."/>
            <person name="Gurnon J."/>
            <person name="Ladunga I."/>
            <person name="Lindquist E."/>
            <person name="Lucas S."/>
            <person name="Pangilinan J."/>
            <person name="Proschold T."/>
            <person name="Salamov A."/>
            <person name="Schmutz J."/>
            <person name="Weeks D."/>
            <person name="Yamada T."/>
            <person name="Claverie J.M."/>
            <person name="Grigoriev I."/>
            <person name="Van Etten J."/>
            <person name="Lomsadze A."/>
            <person name="Borodovsky M."/>
        </authorList>
    </citation>
    <scope>NUCLEOTIDE SEQUENCE [LARGE SCALE GENOMIC DNA]</scope>
    <source>
        <strain evidence="2 3">C-169</strain>
    </source>
</reference>
<dbReference type="EMBL" id="AGSI01000003">
    <property type="protein sequence ID" value="EIE25708.1"/>
    <property type="molecule type" value="Genomic_DNA"/>
</dbReference>
<proteinExistence type="predicted"/>
<organism evidence="2 3">
    <name type="scientific">Coccomyxa subellipsoidea (strain C-169)</name>
    <name type="common">Green microalga</name>
    <dbReference type="NCBI Taxonomy" id="574566"/>
    <lineage>
        <taxon>Eukaryota</taxon>
        <taxon>Viridiplantae</taxon>
        <taxon>Chlorophyta</taxon>
        <taxon>core chlorophytes</taxon>
        <taxon>Trebouxiophyceae</taxon>
        <taxon>Trebouxiophyceae incertae sedis</taxon>
        <taxon>Coccomyxaceae</taxon>
        <taxon>Coccomyxa</taxon>
        <taxon>Coccomyxa subellipsoidea</taxon>
    </lineage>
</organism>
<comment type="caution">
    <text evidence="2">The sequence shown here is derived from an EMBL/GenBank/DDBJ whole genome shotgun (WGS) entry which is preliminary data.</text>
</comment>
<dbReference type="OrthoDB" id="10609084at2759"/>
<feature type="chain" id="PRO_5003636757" evidence="1">
    <location>
        <begin position="24"/>
        <end position="298"/>
    </location>
</feature>
<dbReference type="RefSeq" id="XP_005650252.1">
    <property type="nucleotide sequence ID" value="XM_005650195.1"/>
</dbReference>
<feature type="signal peptide" evidence="1">
    <location>
        <begin position="1"/>
        <end position="23"/>
    </location>
</feature>
<evidence type="ECO:0000313" key="3">
    <source>
        <dbReference type="Proteomes" id="UP000007264"/>
    </source>
</evidence>
<gene>
    <name evidence="2" type="ORF">COCSUDRAFT_64791</name>
</gene>
<dbReference type="Proteomes" id="UP000007264">
    <property type="component" value="Unassembled WGS sequence"/>
</dbReference>
<dbReference type="GeneID" id="17043712"/>
<keyword evidence="3" id="KW-1185">Reference proteome</keyword>
<name>I0Z4Y9_COCSC</name>
<dbReference type="KEGG" id="csl:COCSUDRAFT_64791"/>
<protein>
    <submittedName>
        <fullName evidence="2">Uncharacterized protein</fullName>
    </submittedName>
</protein>
<accession>I0Z4Y9</accession>
<dbReference type="AlphaFoldDB" id="I0Z4Y9"/>
<keyword evidence="1" id="KW-0732">Signal</keyword>